<proteinExistence type="inferred from homology"/>
<dbReference type="InterPro" id="IPR001611">
    <property type="entry name" value="Leu-rich_rpt"/>
</dbReference>
<keyword evidence="11" id="KW-1185">Reference proteome</keyword>
<name>A0AAW1SHV0_9CHLO</name>
<reference evidence="10 11" key="1">
    <citation type="journal article" date="2024" name="Nat. Commun.">
        <title>Phylogenomics reveals the evolutionary origins of lichenization in chlorophyte algae.</title>
        <authorList>
            <person name="Puginier C."/>
            <person name="Libourel C."/>
            <person name="Otte J."/>
            <person name="Skaloud P."/>
            <person name="Haon M."/>
            <person name="Grisel S."/>
            <person name="Petersen M."/>
            <person name="Berrin J.G."/>
            <person name="Delaux P.M."/>
            <person name="Dal Grande F."/>
            <person name="Keller J."/>
        </authorList>
    </citation>
    <scope>NUCLEOTIDE SEQUENCE [LARGE SCALE GENOMIC DNA]</scope>
    <source>
        <strain evidence="10 11">SAG 245.80</strain>
    </source>
</reference>
<dbReference type="PANTHER" id="PTHR18849">
    <property type="entry name" value="LEUCINE RICH REPEAT PROTEIN"/>
    <property type="match status" value="1"/>
</dbReference>
<evidence type="ECO:0000256" key="1">
    <source>
        <dbReference type="ARBA" id="ARBA00004430"/>
    </source>
</evidence>
<feature type="compositionally biased region" description="Pro residues" evidence="8">
    <location>
        <begin position="237"/>
        <end position="247"/>
    </location>
</feature>
<evidence type="ECO:0000256" key="3">
    <source>
        <dbReference type="ARBA" id="ARBA00022614"/>
    </source>
</evidence>
<evidence type="ECO:0000256" key="4">
    <source>
        <dbReference type="ARBA" id="ARBA00022737"/>
    </source>
</evidence>
<evidence type="ECO:0000256" key="7">
    <source>
        <dbReference type="ARBA" id="ARBA00049982"/>
    </source>
</evidence>
<dbReference type="SUPFAM" id="SSF52058">
    <property type="entry name" value="L domain-like"/>
    <property type="match status" value="1"/>
</dbReference>
<dbReference type="GO" id="GO:0005930">
    <property type="term" value="C:axoneme"/>
    <property type="evidence" value="ECO:0007669"/>
    <property type="project" value="UniProtKB-SubCell"/>
</dbReference>
<evidence type="ECO:0000256" key="2">
    <source>
        <dbReference type="ARBA" id="ARBA00022490"/>
    </source>
</evidence>
<dbReference type="PANTHER" id="PTHR18849:SF0">
    <property type="entry name" value="CILIA- AND FLAGELLA-ASSOCIATED PROTEIN 410-RELATED"/>
    <property type="match status" value="1"/>
</dbReference>
<dbReference type="Proteomes" id="UP001445335">
    <property type="component" value="Unassembled WGS sequence"/>
</dbReference>
<evidence type="ECO:0000256" key="5">
    <source>
        <dbReference type="ARBA" id="ARBA00023069"/>
    </source>
</evidence>
<evidence type="ECO:0000313" key="11">
    <source>
        <dbReference type="Proteomes" id="UP001445335"/>
    </source>
</evidence>
<keyword evidence="6" id="KW-0966">Cell projection</keyword>
<comment type="caution">
    <text evidence="10">The sequence shown here is derived from an EMBL/GenBank/DDBJ whole genome shotgun (WGS) entry which is preliminary data.</text>
</comment>
<keyword evidence="2" id="KW-0963">Cytoplasm</keyword>
<keyword evidence="3" id="KW-0433">Leucine-rich repeat</keyword>
<evidence type="ECO:0000313" key="10">
    <source>
        <dbReference type="EMBL" id="KAK9845226.1"/>
    </source>
</evidence>
<dbReference type="InterPro" id="IPR056496">
    <property type="entry name" value="CS_DNAAF11_C"/>
</dbReference>
<comment type="subcellular location">
    <subcellularLocation>
        <location evidence="1">Cytoplasm</location>
        <location evidence="1">Cytoskeleton</location>
        <location evidence="1">Cilium axoneme</location>
    </subcellularLocation>
</comment>
<dbReference type="Pfam" id="PF23602">
    <property type="entry name" value="CS_DNAAF11_C"/>
    <property type="match status" value="1"/>
</dbReference>
<comment type="similarity">
    <text evidence="7">Belongs to the tilB family.</text>
</comment>
<feature type="domain" description="Dynein axonemal assembly factor 11-like CS" evidence="9">
    <location>
        <begin position="252"/>
        <end position="298"/>
    </location>
</feature>
<evidence type="ECO:0000256" key="6">
    <source>
        <dbReference type="ARBA" id="ARBA00023273"/>
    </source>
</evidence>
<evidence type="ECO:0000259" key="9">
    <source>
        <dbReference type="Pfam" id="PF23602"/>
    </source>
</evidence>
<feature type="region of interest" description="Disordered" evidence="8">
    <location>
        <begin position="216"/>
        <end position="256"/>
    </location>
</feature>
<keyword evidence="5" id="KW-0969">Cilium</keyword>
<evidence type="ECO:0000256" key="8">
    <source>
        <dbReference type="SAM" id="MobiDB-lite"/>
    </source>
</evidence>
<dbReference type="EMBL" id="JALJOU010000003">
    <property type="protein sequence ID" value="KAK9845226.1"/>
    <property type="molecule type" value="Genomic_DNA"/>
</dbReference>
<dbReference type="Gene3D" id="3.80.10.10">
    <property type="entry name" value="Ribonuclease Inhibitor"/>
    <property type="match status" value="1"/>
</dbReference>
<organism evidence="10 11">
    <name type="scientific">Elliptochloris bilobata</name>
    <dbReference type="NCBI Taxonomy" id="381761"/>
    <lineage>
        <taxon>Eukaryota</taxon>
        <taxon>Viridiplantae</taxon>
        <taxon>Chlorophyta</taxon>
        <taxon>core chlorophytes</taxon>
        <taxon>Trebouxiophyceae</taxon>
        <taxon>Trebouxiophyceae incertae sedis</taxon>
        <taxon>Elliptochloris clade</taxon>
        <taxon>Elliptochloris</taxon>
    </lineage>
</organism>
<dbReference type="FunFam" id="3.80.10.10:FF:000052">
    <property type="entry name" value="Leucine rich repeat containing 6"/>
    <property type="match status" value="1"/>
</dbReference>
<dbReference type="AlphaFoldDB" id="A0AAW1SHV0"/>
<dbReference type="PROSITE" id="PS51450">
    <property type="entry name" value="LRR"/>
    <property type="match status" value="1"/>
</dbReference>
<protein>
    <recommendedName>
        <fullName evidence="9">Dynein axonemal assembly factor 11-like CS domain-containing protein</fullName>
    </recommendedName>
</protein>
<dbReference type="InterPro" id="IPR032675">
    <property type="entry name" value="LRR_dom_sf"/>
</dbReference>
<gene>
    <name evidence="10" type="ORF">WJX81_000521</name>
</gene>
<accession>A0AAW1SHV0</accession>
<sequence>MVRITKDLIRRRAEHNEGMLATLEEVSLHQQGIERIEMLGHVCRALKILYLQSNALEYLNVAINNITRVENLQRCEALAKLDLTVNFVGLAGLLSVASLAANPALRELHLTGNPCTDWPGYRAFVVASLPQLARLDGEEVLPSERILAARALPGLRARLDAELRAAGVDPRDAERVADDSLDADDAEIPETGVEGADGKMRRPWCAATRLLEHREAERRARDDAAAAAAAAAARPGASPPRPPPRTEFPPLEDGVPMMQKNEGKWEFELREGEGALVLDVAIGRHLATELVSADVQPRCPRDKYWRDLIARKFGDRHNYNAGWAAAGA</sequence>
<feature type="compositionally biased region" description="Low complexity" evidence="8">
    <location>
        <begin position="225"/>
        <end position="236"/>
    </location>
</feature>
<keyword evidence="4" id="KW-0677">Repeat</keyword>